<evidence type="ECO:0000313" key="3">
    <source>
        <dbReference type="Proteomes" id="UP000031338"/>
    </source>
</evidence>
<dbReference type="InterPro" id="IPR032710">
    <property type="entry name" value="NTF2-like_dom_sf"/>
</dbReference>
<name>A0A0B9AG68_9SPHN</name>
<dbReference type="AlphaFoldDB" id="A0A0B9AG68"/>
<gene>
    <name evidence="2" type="ORF">NJ75_01005</name>
</gene>
<reference evidence="2 3" key="1">
    <citation type="submission" date="2014-10" db="EMBL/GenBank/DDBJ databases">
        <title>Draft genome sequence of Novosphingobium subterraneum DSM 12447.</title>
        <authorList>
            <person name="Gan H.M."/>
            <person name="Gan H.Y."/>
            <person name="Savka M.A."/>
        </authorList>
    </citation>
    <scope>NUCLEOTIDE SEQUENCE [LARGE SCALE GENOMIC DNA]</scope>
    <source>
        <strain evidence="2 3">DSM 12447</strain>
    </source>
</reference>
<protein>
    <recommendedName>
        <fullName evidence="1">DUF4440 domain-containing protein</fullName>
    </recommendedName>
</protein>
<evidence type="ECO:0000313" key="2">
    <source>
        <dbReference type="EMBL" id="KHS48338.1"/>
    </source>
</evidence>
<dbReference type="Proteomes" id="UP000031338">
    <property type="component" value="Unassembled WGS sequence"/>
</dbReference>
<dbReference type="PATRIC" id="fig|48936.3.peg.1019"/>
<dbReference type="STRING" id="48936.NJ75_01005"/>
<dbReference type="InterPro" id="IPR027843">
    <property type="entry name" value="DUF4440"/>
</dbReference>
<sequence length="131" mass="13948">MSNPADAELQVRLRRAAFNRALAEGDLAAIAPLLSPDVVLITGSDSAVISGRKAQLAAWKRDFAQAPRAVYVRSTDSVIASAVEPIAMEHGRWSATVQESGEVTAAGTYAAKWRKIGNGWVLIAEIFLTLG</sequence>
<dbReference type="EMBL" id="JRVC01000004">
    <property type="protein sequence ID" value="KHS48338.1"/>
    <property type="molecule type" value="Genomic_DNA"/>
</dbReference>
<evidence type="ECO:0000259" key="1">
    <source>
        <dbReference type="Pfam" id="PF14534"/>
    </source>
</evidence>
<keyword evidence="3" id="KW-1185">Reference proteome</keyword>
<dbReference type="Pfam" id="PF14534">
    <property type="entry name" value="DUF4440"/>
    <property type="match status" value="1"/>
</dbReference>
<accession>A0A0B9AG68</accession>
<organism evidence="2 3">
    <name type="scientific">Novosphingobium subterraneum</name>
    <dbReference type="NCBI Taxonomy" id="48936"/>
    <lineage>
        <taxon>Bacteria</taxon>
        <taxon>Pseudomonadati</taxon>
        <taxon>Pseudomonadota</taxon>
        <taxon>Alphaproteobacteria</taxon>
        <taxon>Sphingomonadales</taxon>
        <taxon>Sphingomonadaceae</taxon>
        <taxon>Novosphingobium</taxon>
    </lineage>
</organism>
<dbReference type="Gene3D" id="3.10.450.50">
    <property type="match status" value="1"/>
</dbReference>
<proteinExistence type="predicted"/>
<comment type="caution">
    <text evidence="2">The sequence shown here is derived from an EMBL/GenBank/DDBJ whole genome shotgun (WGS) entry which is preliminary data.</text>
</comment>
<dbReference type="SUPFAM" id="SSF54427">
    <property type="entry name" value="NTF2-like"/>
    <property type="match status" value="1"/>
</dbReference>
<feature type="domain" description="DUF4440" evidence="1">
    <location>
        <begin position="15"/>
        <end position="122"/>
    </location>
</feature>
<dbReference type="RefSeq" id="WP_039332066.1">
    <property type="nucleotide sequence ID" value="NZ_JRVC01000004.1"/>
</dbReference>